<dbReference type="RefSeq" id="WP_155477292.1">
    <property type="nucleotide sequence ID" value="NZ_WNKU01000020.1"/>
</dbReference>
<keyword evidence="4 5" id="KW-0472">Membrane</keyword>
<evidence type="ECO:0000259" key="6">
    <source>
        <dbReference type="PROSITE" id="PS50801"/>
    </source>
</evidence>
<dbReference type="InterPro" id="IPR002645">
    <property type="entry name" value="STAS_dom"/>
</dbReference>
<organism evidence="7 8">
    <name type="scientific">Heliobacterium mobile</name>
    <name type="common">Heliobacillus mobilis</name>
    <dbReference type="NCBI Taxonomy" id="28064"/>
    <lineage>
        <taxon>Bacteria</taxon>
        <taxon>Bacillati</taxon>
        <taxon>Bacillota</taxon>
        <taxon>Clostridia</taxon>
        <taxon>Eubacteriales</taxon>
        <taxon>Heliobacteriaceae</taxon>
        <taxon>Heliobacterium</taxon>
    </lineage>
</organism>
<dbReference type="OrthoDB" id="9771198at2"/>
<dbReference type="PROSITE" id="PS50801">
    <property type="entry name" value="STAS"/>
    <property type="match status" value="1"/>
</dbReference>
<evidence type="ECO:0000313" key="8">
    <source>
        <dbReference type="Proteomes" id="UP000430670"/>
    </source>
</evidence>
<reference evidence="7 8" key="1">
    <citation type="submission" date="2019-11" db="EMBL/GenBank/DDBJ databases">
        <title>Whole-genome sequence of a the green, strictly anaerobic photosynthetic bacterium Heliobacillus mobilis DSM 6151.</title>
        <authorList>
            <person name="Kyndt J.A."/>
            <person name="Meyer T.E."/>
        </authorList>
    </citation>
    <scope>NUCLEOTIDE SEQUENCE [LARGE SCALE GENOMIC DNA]</scope>
    <source>
        <strain evidence="7 8">DSM 6151</strain>
    </source>
</reference>
<dbReference type="AlphaFoldDB" id="A0A6I3SMI8"/>
<dbReference type="Proteomes" id="UP000430670">
    <property type="component" value="Unassembled WGS sequence"/>
</dbReference>
<feature type="transmembrane region" description="Helical" evidence="5">
    <location>
        <begin position="56"/>
        <end position="73"/>
    </location>
</feature>
<comment type="caution">
    <text evidence="7">The sequence shown here is derived from an EMBL/GenBank/DDBJ whole genome shotgun (WGS) entry which is preliminary data.</text>
</comment>
<dbReference type="EMBL" id="WNKU01000020">
    <property type="protein sequence ID" value="MTV50203.1"/>
    <property type="molecule type" value="Genomic_DNA"/>
</dbReference>
<evidence type="ECO:0000256" key="5">
    <source>
        <dbReference type="SAM" id="Phobius"/>
    </source>
</evidence>
<dbReference type="GO" id="GO:0016020">
    <property type="term" value="C:membrane"/>
    <property type="evidence" value="ECO:0007669"/>
    <property type="project" value="UniProtKB-SubCell"/>
</dbReference>
<keyword evidence="3 5" id="KW-1133">Transmembrane helix</keyword>
<dbReference type="Gene3D" id="3.30.750.24">
    <property type="entry name" value="STAS domain"/>
    <property type="match status" value="1"/>
</dbReference>
<dbReference type="Pfam" id="PF00916">
    <property type="entry name" value="Sulfate_transp"/>
    <property type="match status" value="1"/>
</dbReference>
<keyword evidence="8" id="KW-1185">Reference proteome</keyword>
<feature type="transmembrane region" description="Helical" evidence="5">
    <location>
        <begin position="131"/>
        <end position="157"/>
    </location>
</feature>
<feature type="transmembrane region" description="Helical" evidence="5">
    <location>
        <begin position="102"/>
        <end position="124"/>
    </location>
</feature>
<dbReference type="InterPro" id="IPR001902">
    <property type="entry name" value="SLC26A/SulP_fam"/>
</dbReference>
<dbReference type="PANTHER" id="PTHR11814">
    <property type="entry name" value="SULFATE TRANSPORTER"/>
    <property type="match status" value="1"/>
</dbReference>
<feature type="transmembrane region" description="Helical" evidence="5">
    <location>
        <begin position="336"/>
        <end position="364"/>
    </location>
</feature>
<feature type="domain" description="STAS" evidence="6">
    <location>
        <begin position="439"/>
        <end position="551"/>
    </location>
</feature>
<dbReference type="GO" id="GO:0055085">
    <property type="term" value="P:transmembrane transport"/>
    <property type="evidence" value="ECO:0007669"/>
    <property type="project" value="InterPro"/>
</dbReference>
<gene>
    <name evidence="7" type="ORF">GJ688_14595</name>
</gene>
<dbReference type="CDD" id="cd07042">
    <property type="entry name" value="STAS_SulP_like_sulfate_transporter"/>
    <property type="match status" value="1"/>
</dbReference>
<name>A0A6I3SMI8_HELMO</name>
<sequence length="601" mass="64152">MQRNFPTWGKFQFTGRMAGYSMEKLRKDLVAGITVGMVAIPLALAFAIASGATPEQGIYTAVIAGALIAIFGGSHVQIGGPTGAFVPLLFSIMMTYGYDNLLIAGMLAGLFLIFMGLTGMGALIKFIPRPVTVGFTAGIAVIIFFGQVDTFLGLQGVVKHKDFIDNVIELSKHVDTVQWSSITVALVCLVCLLFSHKLVPAVPGPLVGIVVSTIFAHVVFGGNVETIGSKFGQLSGGLPSFHWPSVTLDQIQNMVGPALTIAALGSIESLLSCVVADGMTGKRHDSNRELIGQGIANMVTPLFGGIPATGAIARTATNIRSGGATPVAALVHSLTVFLLILVFAPFVAQVPLVSMSPILMRVAWNMSDRKEFVHLLRTTRSDMAVLIVTFALTVIFDLTIAVGIGMIIAAALFINGMSESLAIRKVLPEGPDEKLAPEAVTPIHDCPQIAIYTIDGALFFGAAAIFEKTLTESIQSKPKVLILRMGHVPMMDATGEMVLEDIVHNFRKRGGRILISGIMPQPEELLRKSGLYESIGEEHFFKRTGAAITSALNHIDRHRCVGCPHNAFYECSQLSRVGSIHIKGSIPTEQPANPSLVQEKA</sequence>
<dbReference type="InterPro" id="IPR011547">
    <property type="entry name" value="SLC26A/SulP_dom"/>
</dbReference>
<proteinExistence type="predicted"/>
<protein>
    <submittedName>
        <fullName evidence="7">STAS domain-containing protein</fullName>
    </submittedName>
</protein>
<evidence type="ECO:0000256" key="2">
    <source>
        <dbReference type="ARBA" id="ARBA00022692"/>
    </source>
</evidence>
<dbReference type="InterPro" id="IPR036513">
    <property type="entry name" value="STAS_dom_sf"/>
</dbReference>
<keyword evidence="2 5" id="KW-0812">Transmembrane</keyword>
<evidence type="ECO:0000256" key="4">
    <source>
        <dbReference type="ARBA" id="ARBA00023136"/>
    </source>
</evidence>
<feature type="transmembrane region" description="Helical" evidence="5">
    <location>
        <begin position="295"/>
        <end position="316"/>
    </location>
</feature>
<dbReference type="Pfam" id="PF01740">
    <property type="entry name" value="STAS"/>
    <property type="match status" value="1"/>
</dbReference>
<comment type="subcellular location">
    <subcellularLocation>
        <location evidence="1">Membrane</location>
        <topology evidence="1">Multi-pass membrane protein</topology>
    </subcellularLocation>
</comment>
<feature type="transmembrane region" description="Helical" evidence="5">
    <location>
        <begin position="177"/>
        <end position="194"/>
    </location>
</feature>
<feature type="transmembrane region" description="Helical" evidence="5">
    <location>
        <begin position="201"/>
        <end position="220"/>
    </location>
</feature>
<evidence type="ECO:0000256" key="1">
    <source>
        <dbReference type="ARBA" id="ARBA00004141"/>
    </source>
</evidence>
<feature type="transmembrane region" description="Helical" evidence="5">
    <location>
        <begin position="254"/>
        <end position="275"/>
    </location>
</feature>
<accession>A0A6I3SMI8</accession>
<evidence type="ECO:0000313" key="7">
    <source>
        <dbReference type="EMBL" id="MTV50203.1"/>
    </source>
</evidence>
<dbReference type="SUPFAM" id="SSF52091">
    <property type="entry name" value="SpoIIaa-like"/>
    <property type="match status" value="1"/>
</dbReference>
<feature type="transmembrane region" description="Helical" evidence="5">
    <location>
        <begin position="385"/>
        <end position="414"/>
    </location>
</feature>
<evidence type="ECO:0000256" key="3">
    <source>
        <dbReference type="ARBA" id="ARBA00022989"/>
    </source>
</evidence>
<feature type="transmembrane region" description="Helical" evidence="5">
    <location>
        <begin position="29"/>
        <end position="50"/>
    </location>
</feature>